<gene>
    <name evidence="3" type="ORF">LCGC14_1201710</name>
</gene>
<accession>A0A0F9NZ25</accession>
<organism evidence="3">
    <name type="scientific">marine sediment metagenome</name>
    <dbReference type="NCBI Taxonomy" id="412755"/>
    <lineage>
        <taxon>unclassified sequences</taxon>
        <taxon>metagenomes</taxon>
        <taxon>ecological metagenomes</taxon>
    </lineage>
</organism>
<evidence type="ECO:0000259" key="2">
    <source>
        <dbReference type="Pfam" id="PF18932"/>
    </source>
</evidence>
<dbReference type="EMBL" id="LAZR01006182">
    <property type="protein sequence ID" value="KKM94095.1"/>
    <property type="molecule type" value="Genomic_DNA"/>
</dbReference>
<reference evidence="3" key="1">
    <citation type="journal article" date="2015" name="Nature">
        <title>Complex archaea that bridge the gap between prokaryotes and eukaryotes.</title>
        <authorList>
            <person name="Spang A."/>
            <person name="Saw J.H."/>
            <person name="Jorgensen S.L."/>
            <person name="Zaremba-Niedzwiedzka K."/>
            <person name="Martijn J."/>
            <person name="Lind A.E."/>
            <person name="van Eijk R."/>
            <person name="Schleper C."/>
            <person name="Guy L."/>
            <person name="Ettema T.J."/>
        </authorList>
    </citation>
    <scope>NUCLEOTIDE SEQUENCE</scope>
</reference>
<evidence type="ECO:0000256" key="1">
    <source>
        <dbReference type="SAM" id="MobiDB-lite"/>
    </source>
</evidence>
<evidence type="ECO:0000313" key="3">
    <source>
        <dbReference type="EMBL" id="KKM94095.1"/>
    </source>
</evidence>
<feature type="region of interest" description="Disordered" evidence="1">
    <location>
        <begin position="1"/>
        <end position="36"/>
    </location>
</feature>
<comment type="caution">
    <text evidence="3">The sequence shown here is derived from an EMBL/GenBank/DDBJ whole genome shotgun (WGS) entry which is preliminary data.</text>
</comment>
<dbReference type="Pfam" id="PF18932">
    <property type="entry name" value="DUF5681"/>
    <property type="match status" value="1"/>
</dbReference>
<dbReference type="InterPro" id="IPR043736">
    <property type="entry name" value="DUF5681"/>
</dbReference>
<sequence>MVEMVKQTRNRADNFHGAGVKFRPGVSGNPAGRPKNSVTALLKNQDSLTTQAICDKLVELAKNGDLPAIREYLDRTDGKVTDTHAILGDITIRVVYGNRDGS</sequence>
<protein>
    <recommendedName>
        <fullName evidence="2">DUF5681 domain-containing protein</fullName>
    </recommendedName>
</protein>
<dbReference type="AlphaFoldDB" id="A0A0F9NZ25"/>
<proteinExistence type="predicted"/>
<feature type="domain" description="DUF5681" evidence="2">
    <location>
        <begin position="21"/>
        <end position="79"/>
    </location>
</feature>
<name>A0A0F9NZ25_9ZZZZ</name>